<dbReference type="AlphaFoldDB" id="A0A2T0Q229"/>
<dbReference type="Gene3D" id="3.40.50.1820">
    <property type="entry name" value="alpha/beta hydrolase"/>
    <property type="match status" value="1"/>
</dbReference>
<dbReference type="Proteomes" id="UP000237846">
    <property type="component" value="Unassembled WGS sequence"/>
</dbReference>
<sequence length="61" mass="6700">MPATFVRGTRDRMPELVSAAFPMAEARVLELPTGHCPNLSRPEWVAELLAVRADEAATPPR</sequence>
<evidence type="ECO:0000313" key="1">
    <source>
        <dbReference type="EMBL" id="PRX97862.1"/>
    </source>
</evidence>
<dbReference type="EMBL" id="PVZC01000005">
    <property type="protein sequence ID" value="PRX97862.1"/>
    <property type="molecule type" value="Genomic_DNA"/>
</dbReference>
<dbReference type="RefSeq" id="WP_106247595.1">
    <property type="nucleotide sequence ID" value="NZ_PVZC01000005.1"/>
</dbReference>
<gene>
    <name evidence="1" type="ORF">CLV72_105212</name>
</gene>
<keyword evidence="2" id="KW-1185">Reference proteome</keyword>
<protein>
    <recommendedName>
        <fullName evidence="3">Alpha/beta hydrolase family protein</fullName>
    </recommendedName>
</protein>
<proteinExistence type="predicted"/>
<dbReference type="OrthoDB" id="9773549at2"/>
<evidence type="ECO:0000313" key="2">
    <source>
        <dbReference type="Proteomes" id="UP000237846"/>
    </source>
</evidence>
<name>A0A2T0Q229_9ACTN</name>
<evidence type="ECO:0008006" key="3">
    <source>
        <dbReference type="Google" id="ProtNLM"/>
    </source>
</evidence>
<reference evidence="1 2" key="1">
    <citation type="submission" date="2018-03" db="EMBL/GenBank/DDBJ databases">
        <title>Genomic Encyclopedia of Archaeal and Bacterial Type Strains, Phase II (KMG-II): from individual species to whole genera.</title>
        <authorList>
            <person name="Goeker M."/>
        </authorList>
    </citation>
    <scope>NUCLEOTIDE SEQUENCE [LARGE SCALE GENOMIC DNA]</scope>
    <source>
        <strain evidence="1 2">DSM 45601</strain>
    </source>
</reference>
<dbReference type="SUPFAM" id="SSF53474">
    <property type="entry name" value="alpha/beta-Hydrolases"/>
    <property type="match status" value="1"/>
</dbReference>
<accession>A0A2T0Q229</accession>
<comment type="caution">
    <text evidence="1">The sequence shown here is derived from an EMBL/GenBank/DDBJ whole genome shotgun (WGS) entry which is preliminary data.</text>
</comment>
<dbReference type="InterPro" id="IPR029058">
    <property type="entry name" value="AB_hydrolase_fold"/>
</dbReference>
<organism evidence="1 2">
    <name type="scientific">Allonocardiopsis opalescens</name>
    <dbReference type="NCBI Taxonomy" id="1144618"/>
    <lineage>
        <taxon>Bacteria</taxon>
        <taxon>Bacillati</taxon>
        <taxon>Actinomycetota</taxon>
        <taxon>Actinomycetes</taxon>
        <taxon>Streptosporangiales</taxon>
        <taxon>Allonocardiopsis</taxon>
    </lineage>
</organism>